<keyword evidence="4" id="KW-1185">Reference proteome</keyword>
<gene>
    <name evidence="3" type="primary">106081531</name>
</gene>
<sequence length="464" mass="54668">MIQYVKSRRMFVLWLLLLSFIMAIFIIFIQASQQQKSLPKFKEHLAYFGKNFNTLEKEHNAKINDKAVESKIMRSELKSQLKCKNQPLQIQMVQHGDYWVMQNLIRGRRSSKMECWESITYTTVADFTYMHHLATVVKRWMGPVSLALFAPGYDFEDAMASIQYVRNCLPESQLIRNYVSFHLFFHSDDLPYEKVPSTEEEALNWEYDCQKLDEFYDNLDHNDMYMERANLSFPINVGRNIARQAANTHFIMSSDIELYPSLDFINQFLDMAANNYNLIMNSESPSVFALPVFELRENATLPGNKKELMAMLKTGEAMPIYSQFGKRSFILPEQHKWVQAHTPQKLEVLMSRKRYGHYAYWEPFFVSNNREPIYDERLALETGASRRALHYAMCVLDYNYHVLHPAFLVHAPGDQNYEDDDDEDEEDHGPNNEDEYDEYTEELFQQNILPNYSILYGERKSCQI</sequence>
<keyword evidence="2" id="KW-0812">Transmembrane</keyword>
<dbReference type="PANTHER" id="PTHR47412">
    <property type="entry name" value="FI01434P-RELATED"/>
    <property type="match status" value="1"/>
</dbReference>
<evidence type="ECO:0000313" key="4">
    <source>
        <dbReference type="Proteomes" id="UP000095300"/>
    </source>
</evidence>
<feature type="region of interest" description="Disordered" evidence="1">
    <location>
        <begin position="413"/>
        <end position="439"/>
    </location>
</feature>
<evidence type="ECO:0000313" key="3">
    <source>
        <dbReference type="EnsemblMetazoa" id="SCAU005517-PA"/>
    </source>
</evidence>
<feature type="compositionally biased region" description="Acidic residues" evidence="1">
    <location>
        <begin position="416"/>
        <end position="439"/>
    </location>
</feature>
<dbReference type="EnsemblMetazoa" id="SCAU005517-RA">
    <property type="protein sequence ID" value="SCAU005517-PA"/>
    <property type="gene ID" value="SCAU005517"/>
</dbReference>
<dbReference type="PANTHER" id="PTHR47412:SF1">
    <property type="entry name" value="FI01434P-RELATED"/>
    <property type="match status" value="1"/>
</dbReference>
<reference evidence="3" key="1">
    <citation type="submission" date="2020-05" db="UniProtKB">
        <authorList>
            <consortium name="EnsemblMetazoa"/>
        </authorList>
    </citation>
    <scope>IDENTIFICATION</scope>
    <source>
        <strain evidence="3">USDA</strain>
    </source>
</reference>
<dbReference type="VEuPathDB" id="VectorBase:SCAU005517"/>
<name>A0A1I8P7J6_STOCA</name>
<dbReference type="AlphaFoldDB" id="A0A1I8P7J6"/>
<dbReference type="Proteomes" id="UP000095300">
    <property type="component" value="Unassembled WGS sequence"/>
</dbReference>
<dbReference type="Pfam" id="PF13896">
    <property type="entry name" value="Glyco_transf_49"/>
    <property type="match status" value="1"/>
</dbReference>
<evidence type="ECO:0000256" key="2">
    <source>
        <dbReference type="SAM" id="Phobius"/>
    </source>
</evidence>
<keyword evidence="2" id="KW-0472">Membrane</keyword>
<organism evidence="3 4">
    <name type="scientific">Stomoxys calcitrans</name>
    <name type="common">Stable fly</name>
    <name type="synonym">Conops calcitrans</name>
    <dbReference type="NCBI Taxonomy" id="35570"/>
    <lineage>
        <taxon>Eukaryota</taxon>
        <taxon>Metazoa</taxon>
        <taxon>Ecdysozoa</taxon>
        <taxon>Arthropoda</taxon>
        <taxon>Hexapoda</taxon>
        <taxon>Insecta</taxon>
        <taxon>Pterygota</taxon>
        <taxon>Neoptera</taxon>
        <taxon>Endopterygota</taxon>
        <taxon>Diptera</taxon>
        <taxon>Brachycera</taxon>
        <taxon>Muscomorpha</taxon>
        <taxon>Muscoidea</taxon>
        <taxon>Muscidae</taxon>
        <taxon>Stomoxys</taxon>
    </lineage>
</organism>
<keyword evidence="2" id="KW-1133">Transmembrane helix</keyword>
<feature type="transmembrane region" description="Helical" evidence="2">
    <location>
        <begin position="12"/>
        <end position="31"/>
    </location>
</feature>
<evidence type="ECO:0000256" key="1">
    <source>
        <dbReference type="SAM" id="MobiDB-lite"/>
    </source>
</evidence>
<protein>
    <submittedName>
        <fullName evidence="3">Uncharacterized protein</fullName>
    </submittedName>
</protein>
<proteinExistence type="predicted"/>
<accession>A0A1I8P7J6</accession>